<reference evidence="1" key="1">
    <citation type="journal article" date="2023" name="Mol. Biol. Evol.">
        <title>Third-Generation Sequencing Reveals the Adaptive Role of the Epigenome in Three Deep-Sea Polychaetes.</title>
        <authorList>
            <person name="Perez M."/>
            <person name="Aroh O."/>
            <person name="Sun Y."/>
            <person name="Lan Y."/>
            <person name="Juniper S.K."/>
            <person name="Young C.R."/>
            <person name="Angers B."/>
            <person name="Qian P.Y."/>
        </authorList>
    </citation>
    <scope>NUCLEOTIDE SEQUENCE</scope>
    <source>
        <strain evidence="1">R07B-5</strain>
    </source>
</reference>
<organism evidence="1 2">
    <name type="scientific">Ridgeia piscesae</name>
    <name type="common">Tubeworm</name>
    <dbReference type="NCBI Taxonomy" id="27915"/>
    <lineage>
        <taxon>Eukaryota</taxon>
        <taxon>Metazoa</taxon>
        <taxon>Spiralia</taxon>
        <taxon>Lophotrochozoa</taxon>
        <taxon>Annelida</taxon>
        <taxon>Polychaeta</taxon>
        <taxon>Sedentaria</taxon>
        <taxon>Canalipalpata</taxon>
        <taxon>Sabellida</taxon>
        <taxon>Siboglinidae</taxon>
        <taxon>Ridgeia</taxon>
    </lineage>
</organism>
<name>A0AAD9MTL0_RIDPI</name>
<dbReference type="Proteomes" id="UP001209878">
    <property type="component" value="Unassembled WGS sequence"/>
</dbReference>
<evidence type="ECO:0000313" key="2">
    <source>
        <dbReference type="Proteomes" id="UP001209878"/>
    </source>
</evidence>
<protein>
    <submittedName>
        <fullName evidence="1">Uncharacterized protein</fullName>
    </submittedName>
</protein>
<proteinExistence type="predicted"/>
<dbReference type="EMBL" id="JAODUO010004839">
    <property type="protein sequence ID" value="KAK2142524.1"/>
    <property type="molecule type" value="Genomic_DNA"/>
</dbReference>
<accession>A0AAD9MTL0</accession>
<gene>
    <name evidence="1" type="ORF">NP493_4856g00000</name>
</gene>
<sequence length="75" mass="8527">MLNLFVAVIMDNFDYLTQTHLYLDRIIWTSTSECGRNMTQEPQVTSSILTCTRCSETWSLLLALERSVLIALPTG</sequence>
<dbReference type="AlphaFoldDB" id="A0AAD9MTL0"/>
<keyword evidence="2" id="KW-1185">Reference proteome</keyword>
<evidence type="ECO:0000313" key="1">
    <source>
        <dbReference type="EMBL" id="KAK2142524.1"/>
    </source>
</evidence>
<comment type="caution">
    <text evidence="1">The sequence shown here is derived from an EMBL/GenBank/DDBJ whole genome shotgun (WGS) entry which is preliminary data.</text>
</comment>